<dbReference type="EMBL" id="FQWY01000007">
    <property type="protein sequence ID" value="SHG61806.1"/>
    <property type="molecule type" value="Genomic_DNA"/>
</dbReference>
<dbReference type="SUPFAM" id="SSF52540">
    <property type="entry name" value="P-loop containing nucleoside triphosphate hydrolases"/>
    <property type="match status" value="1"/>
</dbReference>
<evidence type="ECO:0000259" key="1">
    <source>
        <dbReference type="Pfam" id="PF09818"/>
    </source>
</evidence>
<dbReference type="InterPro" id="IPR019195">
    <property type="entry name" value="ABC_ATPase_put"/>
</dbReference>
<dbReference type="PANTHER" id="PTHR38149:SF1">
    <property type="entry name" value="ATPASE"/>
    <property type="match status" value="1"/>
</dbReference>
<dbReference type="Pfam" id="PF09818">
    <property type="entry name" value="ABC_ATPase"/>
    <property type="match status" value="1"/>
</dbReference>
<feature type="domain" description="MRB1590-like C-terminal" evidence="3">
    <location>
        <begin position="468"/>
        <end position="569"/>
    </location>
</feature>
<dbReference type="Pfam" id="PF21117">
    <property type="entry name" value="MRB1590_C"/>
    <property type="match status" value="1"/>
</dbReference>
<dbReference type="AlphaFoldDB" id="A0A1M5L9Z8"/>
<name>A0A1M5L9Z8_9FIRM</name>
<keyword evidence="5" id="KW-1185">Reference proteome</keyword>
<dbReference type="PANTHER" id="PTHR38149">
    <property type="entry name" value="ATPASE"/>
    <property type="match status" value="1"/>
</dbReference>
<dbReference type="InterPro" id="IPR046834">
    <property type="entry name" value="ABC_ATPase_C"/>
</dbReference>
<dbReference type="Pfam" id="PF20446">
    <property type="entry name" value="ABC_N"/>
    <property type="match status" value="1"/>
</dbReference>
<dbReference type="RefSeq" id="WP_073089800.1">
    <property type="nucleotide sequence ID" value="NZ_FQWY01000007.1"/>
</dbReference>
<dbReference type="InterPro" id="IPR046833">
    <property type="entry name" value="ABC_N"/>
</dbReference>
<evidence type="ECO:0000259" key="3">
    <source>
        <dbReference type="Pfam" id="PF21117"/>
    </source>
</evidence>
<accession>A0A1M5L9Z8</accession>
<dbReference type="OrthoDB" id="9809999at2"/>
<dbReference type="InterPro" id="IPR027417">
    <property type="entry name" value="P-loop_NTPase"/>
</dbReference>
<proteinExistence type="predicted"/>
<dbReference type="Proteomes" id="UP000242329">
    <property type="component" value="Unassembled WGS sequence"/>
</dbReference>
<organism evidence="4 5">
    <name type="scientific">Thermosyntropha lipolytica DSM 11003</name>
    <dbReference type="NCBI Taxonomy" id="1123382"/>
    <lineage>
        <taxon>Bacteria</taxon>
        <taxon>Bacillati</taxon>
        <taxon>Bacillota</taxon>
        <taxon>Clostridia</taxon>
        <taxon>Eubacteriales</taxon>
        <taxon>Syntrophomonadaceae</taxon>
        <taxon>Thermosyntropha</taxon>
    </lineage>
</organism>
<gene>
    <name evidence="4" type="ORF">SAMN02745221_00611</name>
</gene>
<protein>
    <submittedName>
        <fullName evidence="4">Predicted ATPase of the ABC class</fullName>
    </submittedName>
</protein>
<evidence type="ECO:0000259" key="2">
    <source>
        <dbReference type="Pfam" id="PF20446"/>
    </source>
</evidence>
<evidence type="ECO:0000313" key="4">
    <source>
        <dbReference type="EMBL" id="SHG61806.1"/>
    </source>
</evidence>
<sequence>MYKAEDLKRIISRIDGRGYKAYKEIEGEYELNTCYLYIDHAQADPFAPMSRIRLRVPIAKAGFPKHLYQGVKLTALEDIIARLIKKELDRLNLKPAGTGNSGLIFIDAGGQEVIKRTAVKITSEFIEARLSVGLPASGRTIKGQAALHIFLHILPLIAEKCLYYKELDPHMLEEHVNLFADQEYLREKLDELGLVAFVGNGAILPRRSGNSNLPLPAREAVKFKSPPDLQITITTPHHGPITGMGIRKGVTLITGGGFHGKSTLLKALERGVYNHIKGDGREWVITVRDAVKIRAEDGRNIEKVDISCFIDNLPFQKDTKSFSTENASGSTSQAANIMEALELGARLLLLDEDTSATNFMIRDERMQRLIAKDKEPITPFIDRVRQLYEEQGVSSILVIGGSGDYLEVADTVIMLDSYQVYNVTDKARKIVQEVPSQRIIEKRNRLEVNAFRIIKKASWSDGRHKKAKVAAKGIDTVLYGKTAIDLSAVEQLIDPGQTRAIAHLLVYMQRYVDDRRSLREIIDKVYEDIADNFEVISPFPAGQHPGDLVWVRPYELGAALNRLRTLQIK</sequence>
<reference evidence="5" key="1">
    <citation type="submission" date="2016-11" db="EMBL/GenBank/DDBJ databases">
        <authorList>
            <person name="Varghese N."/>
            <person name="Submissions S."/>
        </authorList>
    </citation>
    <scope>NUCLEOTIDE SEQUENCE [LARGE SCALE GENOMIC DNA]</scope>
    <source>
        <strain evidence="5">DSM 11003</strain>
    </source>
</reference>
<dbReference type="Gene3D" id="3.40.50.300">
    <property type="entry name" value="P-loop containing nucleotide triphosphate hydrolases"/>
    <property type="match status" value="1"/>
</dbReference>
<feature type="domain" description="ATPase of the ABC class N-terminal" evidence="2">
    <location>
        <begin position="5"/>
        <end position="165"/>
    </location>
</feature>
<dbReference type="STRING" id="1123382.SAMN02745221_00611"/>
<dbReference type="InterPro" id="IPR049069">
    <property type="entry name" value="MRB1590-like_C"/>
</dbReference>
<evidence type="ECO:0000313" key="5">
    <source>
        <dbReference type="Proteomes" id="UP000242329"/>
    </source>
</evidence>
<feature type="domain" description="ATPase of the ABC class C-terminal" evidence="1">
    <location>
        <begin position="171"/>
        <end position="445"/>
    </location>
</feature>